<dbReference type="RefSeq" id="WP_115275084.1">
    <property type="nucleotide sequence ID" value="NZ_JACARV010000015.1"/>
</dbReference>
<dbReference type="EMBL" id="UGUY01000001">
    <property type="protein sequence ID" value="SUD70098.1"/>
    <property type="molecule type" value="Genomic_DNA"/>
</dbReference>
<protein>
    <submittedName>
        <fullName evidence="2">Uncharacterized protein</fullName>
    </submittedName>
</protein>
<dbReference type="Proteomes" id="UP000254602">
    <property type="component" value="Unassembled WGS sequence"/>
</dbReference>
<name>A0A379KRA5_PSEPU</name>
<sequence length="88" mass="10230">MNTISEIVTNESPTDVILWLARRDGISHPRLDNLYNRHAWVNIGDCLQLMNLIKKMIDEGLIQQGGYGYIKGPNWREPDFLTQKKYVL</sequence>
<dbReference type="EMBL" id="JACARV010000015">
    <property type="protein sequence ID" value="NWC79990.1"/>
    <property type="molecule type" value="Genomic_DNA"/>
</dbReference>
<evidence type="ECO:0000313" key="3">
    <source>
        <dbReference type="Proteomes" id="UP000254602"/>
    </source>
</evidence>
<proteinExistence type="predicted"/>
<reference evidence="1 4" key="2">
    <citation type="submission" date="2020-04" db="EMBL/GenBank/DDBJ databases">
        <title>Molecular characterization of pseudomonads from Agaricus bisporus reveal novel blotch 2 pathogens in Western Europe.</title>
        <authorList>
            <person name="Taparia T."/>
            <person name="Krijger M."/>
            <person name="Haynes E."/>
            <person name="Elpinstone J.G."/>
            <person name="Noble R."/>
            <person name="Van Der Wolf J."/>
        </authorList>
    </citation>
    <scope>NUCLEOTIDE SEQUENCE [LARGE SCALE GENOMIC DNA]</scope>
    <source>
        <strain evidence="1 4">P7765</strain>
    </source>
</reference>
<dbReference type="Proteomes" id="UP000542695">
    <property type="component" value="Unassembled WGS sequence"/>
</dbReference>
<gene>
    <name evidence="1" type="ORF">HX798_06760</name>
    <name evidence="2" type="ORF">NCTC7914_04248</name>
</gene>
<evidence type="ECO:0000313" key="2">
    <source>
        <dbReference type="EMBL" id="SUD70098.1"/>
    </source>
</evidence>
<evidence type="ECO:0000313" key="1">
    <source>
        <dbReference type="EMBL" id="NWC79990.1"/>
    </source>
</evidence>
<organism evidence="2 3">
    <name type="scientific">Pseudomonas putida</name>
    <name type="common">Arthrobacter siderocapsulatus</name>
    <dbReference type="NCBI Taxonomy" id="303"/>
    <lineage>
        <taxon>Bacteria</taxon>
        <taxon>Pseudomonadati</taxon>
        <taxon>Pseudomonadota</taxon>
        <taxon>Gammaproteobacteria</taxon>
        <taxon>Pseudomonadales</taxon>
        <taxon>Pseudomonadaceae</taxon>
        <taxon>Pseudomonas</taxon>
    </lineage>
</organism>
<accession>A0A379KRA5</accession>
<dbReference type="AlphaFoldDB" id="A0A379KRA5"/>
<reference evidence="2 3" key="1">
    <citation type="submission" date="2018-06" db="EMBL/GenBank/DDBJ databases">
        <authorList>
            <consortium name="Pathogen Informatics"/>
            <person name="Doyle S."/>
        </authorList>
    </citation>
    <scope>NUCLEOTIDE SEQUENCE [LARGE SCALE GENOMIC DNA]</scope>
    <source>
        <strain evidence="2 3">NCTC7914</strain>
    </source>
</reference>
<evidence type="ECO:0000313" key="4">
    <source>
        <dbReference type="Proteomes" id="UP000542695"/>
    </source>
</evidence>